<feature type="non-terminal residue" evidence="1">
    <location>
        <position position="1"/>
    </location>
</feature>
<sequence length="111" mass="12311">VLDFATFCISRHLGRLSFPLGLVSPSIGRGWWKMDENRPGNREVAAASAVQIPHELPSIYRWVANDVLGALSILDQRYLDELKATRILFGGGGLEQRYRVEAAVVVKGFVT</sequence>
<dbReference type="Proteomes" id="UP001341840">
    <property type="component" value="Unassembled WGS sequence"/>
</dbReference>
<dbReference type="EMBL" id="JASCZI010212851">
    <property type="protein sequence ID" value="MED6200438.1"/>
    <property type="molecule type" value="Genomic_DNA"/>
</dbReference>
<accession>A0ABU6XVC7</accession>
<comment type="caution">
    <text evidence="1">The sequence shown here is derived from an EMBL/GenBank/DDBJ whole genome shotgun (WGS) entry which is preliminary data.</text>
</comment>
<protein>
    <submittedName>
        <fullName evidence="1">Uncharacterized protein</fullName>
    </submittedName>
</protein>
<gene>
    <name evidence="1" type="ORF">PIB30_085069</name>
</gene>
<proteinExistence type="predicted"/>
<evidence type="ECO:0000313" key="2">
    <source>
        <dbReference type="Proteomes" id="UP001341840"/>
    </source>
</evidence>
<organism evidence="1 2">
    <name type="scientific">Stylosanthes scabra</name>
    <dbReference type="NCBI Taxonomy" id="79078"/>
    <lineage>
        <taxon>Eukaryota</taxon>
        <taxon>Viridiplantae</taxon>
        <taxon>Streptophyta</taxon>
        <taxon>Embryophyta</taxon>
        <taxon>Tracheophyta</taxon>
        <taxon>Spermatophyta</taxon>
        <taxon>Magnoliopsida</taxon>
        <taxon>eudicotyledons</taxon>
        <taxon>Gunneridae</taxon>
        <taxon>Pentapetalae</taxon>
        <taxon>rosids</taxon>
        <taxon>fabids</taxon>
        <taxon>Fabales</taxon>
        <taxon>Fabaceae</taxon>
        <taxon>Papilionoideae</taxon>
        <taxon>50 kb inversion clade</taxon>
        <taxon>dalbergioids sensu lato</taxon>
        <taxon>Dalbergieae</taxon>
        <taxon>Pterocarpus clade</taxon>
        <taxon>Stylosanthes</taxon>
    </lineage>
</organism>
<keyword evidence="2" id="KW-1185">Reference proteome</keyword>
<reference evidence="1 2" key="1">
    <citation type="journal article" date="2023" name="Plants (Basel)">
        <title>Bridging the Gap: Combining Genomics and Transcriptomics Approaches to Understand Stylosanthes scabra, an Orphan Legume from the Brazilian Caatinga.</title>
        <authorList>
            <person name="Ferreira-Neto J.R.C."/>
            <person name="da Silva M.D."/>
            <person name="Binneck E."/>
            <person name="de Melo N.F."/>
            <person name="da Silva R.H."/>
            <person name="de Melo A.L.T.M."/>
            <person name="Pandolfi V."/>
            <person name="Bustamante F.O."/>
            <person name="Brasileiro-Vidal A.C."/>
            <person name="Benko-Iseppon A.M."/>
        </authorList>
    </citation>
    <scope>NUCLEOTIDE SEQUENCE [LARGE SCALE GENOMIC DNA]</scope>
    <source>
        <tissue evidence="1">Leaves</tissue>
    </source>
</reference>
<evidence type="ECO:0000313" key="1">
    <source>
        <dbReference type="EMBL" id="MED6200438.1"/>
    </source>
</evidence>
<name>A0ABU6XVC7_9FABA</name>